<feature type="transmembrane region" description="Helical" evidence="1">
    <location>
        <begin position="55"/>
        <end position="76"/>
    </location>
</feature>
<dbReference type="Proteomes" id="UP000184447">
    <property type="component" value="Unassembled WGS sequence"/>
</dbReference>
<name>A0A1M5WPP3_9CLOT</name>
<evidence type="ECO:0000313" key="3">
    <source>
        <dbReference type="Proteomes" id="UP000184447"/>
    </source>
</evidence>
<dbReference type="STRING" id="1121316.SAMN02745207_03035"/>
<keyword evidence="1" id="KW-0472">Membrane</keyword>
<dbReference type="OrthoDB" id="9791488at2"/>
<keyword evidence="1" id="KW-1133">Transmembrane helix</keyword>
<organism evidence="2 3">
    <name type="scientific">Clostridium grantii DSM 8605</name>
    <dbReference type="NCBI Taxonomy" id="1121316"/>
    <lineage>
        <taxon>Bacteria</taxon>
        <taxon>Bacillati</taxon>
        <taxon>Bacillota</taxon>
        <taxon>Clostridia</taxon>
        <taxon>Eubacteriales</taxon>
        <taxon>Clostridiaceae</taxon>
        <taxon>Clostridium</taxon>
    </lineage>
</organism>
<evidence type="ECO:0000256" key="1">
    <source>
        <dbReference type="SAM" id="Phobius"/>
    </source>
</evidence>
<gene>
    <name evidence="2" type="ORF">SAMN02745207_03035</name>
</gene>
<feature type="transmembrane region" description="Helical" evidence="1">
    <location>
        <begin position="116"/>
        <end position="132"/>
    </location>
</feature>
<dbReference type="AlphaFoldDB" id="A0A1M5WPP3"/>
<protein>
    <submittedName>
        <fullName evidence="2">Uncharacterized protein</fullName>
    </submittedName>
</protein>
<evidence type="ECO:0000313" key="2">
    <source>
        <dbReference type="EMBL" id="SHH89461.1"/>
    </source>
</evidence>
<sequence length="249" mass="28874">MKTNYIILFLKGIGKFILALMLIVIMAIVPMAFFAITSNLLSGYEDYVIYSTPSISFGIAIVIIYIWLLILLIRIFSWRIGKKNQTDTKNEKELVNIVNSETEKPKVIEFRYKNQIVFTFILISILGLFYGYRTFNVITEDKIIVHNILNLSGKVYDYSDVSEIYTGISKDKDHNLYYKIELKDGKIINLISASIDSDNDAYELSIEHIDEKLLQIGVRKNIDFTNLSKFEDKDYNEEYAENVKRILGR</sequence>
<reference evidence="2 3" key="1">
    <citation type="submission" date="2016-11" db="EMBL/GenBank/DDBJ databases">
        <authorList>
            <person name="Jaros S."/>
            <person name="Januszkiewicz K."/>
            <person name="Wedrychowicz H."/>
        </authorList>
    </citation>
    <scope>NUCLEOTIDE SEQUENCE [LARGE SCALE GENOMIC DNA]</scope>
    <source>
        <strain evidence="2 3">DSM 8605</strain>
    </source>
</reference>
<dbReference type="RefSeq" id="WP_073339310.1">
    <property type="nucleotide sequence ID" value="NZ_FQXM01000019.1"/>
</dbReference>
<accession>A0A1M5WPP3</accession>
<keyword evidence="3" id="KW-1185">Reference proteome</keyword>
<feature type="transmembrane region" description="Helical" evidence="1">
    <location>
        <begin position="12"/>
        <end position="35"/>
    </location>
</feature>
<proteinExistence type="predicted"/>
<keyword evidence="1" id="KW-0812">Transmembrane</keyword>
<dbReference type="EMBL" id="FQXM01000019">
    <property type="protein sequence ID" value="SHH89461.1"/>
    <property type="molecule type" value="Genomic_DNA"/>
</dbReference>